<protein>
    <submittedName>
        <fullName evidence="1">DUF6483 family protein</fullName>
    </submittedName>
</protein>
<evidence type="ECO:0000313" key="1">
    <source>
        <dbReference type="EMBL" id="MFL0269964.1"/>
    </source>
</evidence>
<accession>A0ABW8TW73</accession>
<keyword evidence="2" id="KW-1185">Reference proteome</keyword>
<comment type="caution">
    <text evidence="1">The sequence shown here is derived from an EMBL/GenBank/DDBJ whole genome shotgun (WGS) entry which is preliminary data.</text>
</comment>
<dbReference type="RefSeq" id="WP_406766592.1">
    <property type="nucleotide sequence ID" value="NZ_JBJHZY010000005.1"/>
</dbReference>
<dbReference type="Pfam" id="PF20092">
    <property type="entry name" value="DUF6483"/>
    <property type="match status" value="1"/>
</dbReference>
<dbReference type="Proteomes" id="UP001623661">
    <property type="component" value="Unassembled WGS sequence"/>
</dbReference>
<reference evidence="1 2" key="1">
    <citation type="submission" date="2024-11" db="EMBL/GenBank/DDBJ databases">
        <authorList>
            <person name="Heng Y.C."/>
            <person name="Lim A.C.H."/>
            <person name="Lee J.K.Y."/>
            <person name="Kittelmann S."/>
        </authorList>
    </citation>
    <scope>NUCLEOTIDE SEQUENCE [LARGE SCALE GENOMIC DNA]</scope>
    <source>
        <strain evidence="1 2">WILCCON 0202</strain>
    </source>
</reference>
<gene>
    <name evidence="1" type="ORF">ACJDUH_17955</name>
</gene>
<sequence>MIKNDYLTTKLKELSELITKVLKSNDNKQLEESREMVNEAFKRLLGLNSELAESLSYKDLMKLVGAYESAEALKFVILAQLLKLDGDMYKAEGEEIKSFNIYLKSLNIYIKAVLLDSDCLEQGEKIIDEIINEVEEYELPKESSLLLLNYYELVNKYDKAEDLLFELLEAGDNEEDIVEKGIDFYERLLEKTEEALENGNLPLDEVKEGIERLKAE</sequence>
<evidence type="ECO:0000313" key="2">
    <source>
        <dbReference type="Proteomes" id="UP001623661"/>
    </source>
</evidence>
<dbReference type="InterPro" id="IPR045507">
    <property type="entry name" value="DUF6483"/>
</dbReference>
<dbReference type="EMBL" id="JBJHZY010000005">
    <property type="protein sequence ID" value="MFL0269964.1"/>
    <property type="molecule type" value="Genomic_DNA"/>
</dbReference>
<name>A0ABW8TW73_9CLOT</name>
<organism evidence="1 2">
    <name type="scientific">Candidatus Clostridium radicumherbarum</name>
    <dbReference type="NCBI Taxonomy" id="3381662"/>
    <lineage>
        <taxon>Bacteria</taxon>
        <taxon>Bacillati</taxon>
        <taxon>Bacillota</taxon>
        <taxon>Clostridia</taxon>
        <taxon>Eubacteriales</taxon>
        <taxon>Clostridiaceae</taxon>
        <taxon>Clostridium</taxon>
    </lineage>
</organism>
<proteinExistence type="predicted"/>